<dbReference type="EMBL" id="JASBWT010000008">
    <property type="protein sequence ID" value="KAJ9102591.1"/>
    <property type="molecule type" value="Genomic_DNA"/>
</dbReference>
<name>A0ACC2VTY5_9TREE</name>
<accession>A0ACC2VTY5</accession>
<sequence length="794" mass="89100">MSDTIDDDNLLYSETKEATQSGSYNANNTTDGLISGFAQKLKMSASSDCKTDDRAGTTETTTSSSGAVADGATTATSDNGARVGGSSGTLETNTLASKREHPIRSIQDHALIGNLKTAALVSLDGSIESMCIPYFDSPRTFNFRTKQMYKPNSNVLTTKFLNDSGIGMVTDFLVPSEASTVMGHGKHIDWLIRKIDVIRGKVPWRVECAPAFNYCRDKHETKIVDDDTVLGDHHGEKALFSSSDLCIDLRYYIDTVDEDIPGPRIKLDITDMSERGLLGPAVTSEFELDEGQCVIFVLRQYVNQAKNYKSEAHAEAAKPTQEKADRLNVDMDTLLAGVTQLRPDGDPIINRTLLKGLRTETVNYWQRWIGKSKYKGRWREAVHRSALTLKMLVFEETGAIVAAPTFSLPEHIGGERNWDYRFTWVRDTAFTLYALIRLGFTEEAEAYMNFILARLKDRDVEHYHANGTPPTYLQNSDGSLQIVYTIHGGKDLPEEELPHLAGHKDSKPVRIGNGAVDHLQLDIYGELMDAIYLAQKWSKPLSWESWIAVRQVVDYVCTVVDKPDLSIWEVRGKEKNFVYSKVMMWVAIDRGLRLAEKRNLPCPNRAKWFETRDMLYEEIQTKGWNAEKGFYCQSYEDKEVLDSAVLIMPLVFFTSAADPRFESTLKQILKTPERGGLTANNSVFRYDFEKVNSVIRSKDADDGMNSEEGAFSLCTLWAIEALTRVGAYGKPEYLKRAVNMFEDFLGYANHVQLMSEEISRGGEGLGNTPQGFSHVQLISAAYNLDRVIEGNYRP</sequence>
<protein>
    <submittedName>
        <fullName evidence="1">Uncharacterized protein</fullName>
    </submittedName>
</protein>
<reference evidence="1" key="1">
    <citation type="submission" date="2023-04" db="EMBL/GenBank/DDBJ databases">
        <title>Draft Genome sequencing of Naganishia species isolated from polar environments using Oxford Nanopore Technology.</title>
        <authorList>
            <person name="Leo P."/>
            <person name="Venkateswaran K."/>
        </authorList>
    </citation>
    <scope>NUCLEOTIDE SEQUENCE</scope>
    <source>
        <strain evidence="1">MNA-CCFEE 5423</strain>
    </source>
</reference>
<evidence type="ECO:0000313" key="2">
    <source>
        <dbReference type="Proteomes" id="UP001227268"/>
    </source>
</evidence>
<organism evidence="1 2">
    <name type="scientific">Naganishia friedmannii</name>
    <dbReference type="NCBI Taxonomy" id="89922"/>
    <lineage>
        <taxon>Eukaryota</taxon>
        <taxon>Fungi</taxon>
        <taxon>Dikarya</taxon>
        <taxon>Basidiomycota</taxon>
        <taxon>Agaricomycotina</taxon>
        <taxon>Tremellomycetes</taxon>
        <taxon>Filobasidiales</taxon>
        <taxon>Filobasidiaceae</taxon>
        <taxon>Naganishia</taxon>
    </lineage>
</organism>
<keyword evidence="2" id="KW-1185">Reference proteome</keyword>
<comment type="caution">
    <text evidence="1">The sequence shown here is derived from an EMBL/GenBank/DDBJ whole genome shotgun (WGS) entry which is preliminary data.</text>
</comment>
<gene>
    <name evidence="1" type="ORF">QFC21_002992</name>
</gene>
<evidence type="ECO:0000313" key="1">
    <source>
        <dbReference type="EMBL" id="KAJ9102591.1"/>
    </source>
</evidence>
<dbReference type="Proteomes" id="UP001227268">
    <property type="component" value="Unassembled WGS sequence"/>
</dbReference>
<proteinExistence type="predicted"/>